<evidence type="ECO:0000313" key="3">
    <source>
        <dbReference type="Proteomes" id="UP000048965"/>
    </source>
</evidence>
<feature type="region of interest" description="Disordered" evidence="1">
    <location>
        <begin position="159"/>
        <end position="181"/>
    </location>
</feature>
<protein>
    <submittedName>
        <fullName evidence="2">Uncharacterized protein</fullName>
    </submittedName>
</protein>
<evidence type="ECO:0000256" key="1">
    <source>
        <dbReference type="SAM" id="MobiDB-lite"/>
    </source>
</evidence>
<organism evidence="2 3">
    <name type="scientific">Streptomyces lydicamycinicus</name>
    <dbReference type="NCBI Taxonomy" id="1546107"/>
    <lineage>
        <taxon>Bacteria</taxon>
        <taxon>Bacillati</taxon>
        <taxon>Actinomycetota</taxon>
        <taxon>Actinomycetes</taxon>
        <taxon>Kitasatosporales</taxon>
        <taxon>Streptomycetaceae</taxon>
        <taxon>Streptomyces</taxon>
    </lineage>
</organism>
<dbReference type="EMBL" id="BBNO01000006">
    <property type="protein sequence ID" value="GAO10261.1"/>
    <property type="molecule type" value="Genomic_DNA"/>
</dbReference>
<dbReference type="Proteomes" id="UP000048965">
    <property type="component" value="Unassembled WGS sequence"/>
</dbReference>
<keyword evidence="3" id="KW-1185">Reference proteome</keyword>
<name>A0A0P4RC65_9ACTN</name>
<accession>A0A0P4RC65</accession>
<gene>
    <name evidence="2" type="ORF">TPA0598_06_04260</name>
</gene>
<feature type="compositionally biased region" description="Low complexity" evidence="1">
    <location>
        <begin position="8"/>
        <end position="18"/>
    </location>
</feature>
<dbReference type="AlphaFoldDB" id="A0A0P4RC65"/>
<evidence type="ECO:0000313" key="2">
    <source>
        <dbReference type="EMBL" id="GAO10261.1"/>
    </source>
</evidence>
<proteinExistence type="predicted"/>
<sequence length="181" mass="17883">MEEPTSGPEPEAPAQAAPGDPTEPVEPKEPWQREGSGAVSTAGGVPAGLVGSDGAAGPDDVAEPRGGAERGGAAESEGADGAGSGAERVEAAEPGGGGRPGAAGEPEGPAEPQPIGVDVTPTGEAAVDARLRRLADADHLPASEHLQVYEDVHRGLRDVLAGLDQHPGPPAPSSTTHDNRS</sequence>
<reference evidence="3" key="1">
    <citation type="submission" date="2014-09" db="EMBL/GenBank/DDBJ databases">
        <title>Whole genome shotgun sequence of Streptomyces sp. NBRC 110027.</title>
        <authorList>
            <person name="Komaki H."/>
            <person name="Ichikawa N."/>
            <person name="Katano-Makiyama Y."/>
            <person name="Hosoyama A."/>
            <person name="Hashimoto M."/>
            <person name="Uohara A."/>
            <person name="Kitahashi Y."/>
            <person name="Ohji S."/>
            <person name="Kimura A."/>
            <person name="Yamazoe A."/>
            <person name="Igarashi Y."/>
            <person name="Fujita N."/>
        </authorList>
    </citation>
    <scope>NUCLEOTIDE SEQUENCE [LARGE SCALE GENOMIC DNA]</scope>
    <source>
        <strain evidence="3">NBRC 110027</strain>
    </source>
</reference>
<feature type="region of interest" description="Disordered" evidence="1">
    <location>
        <begin position="1"/>
        <end position="122"/>
    </location>
</feature>
<reference evidence="2 3" key="2">
    <citation type="journal article" date="2015" name="Stand. Genomic Sci.">
        <title>Draft genome sequence of marine-derived Streptomyces sp. TP-A0598, a producer of anti-MRSA antibiotic lydicamycins.</title>
        <authorList>
            <person name="Komaki H."/>
            <person name="Ichikawa N."/>
            <person name="Hosoyama A."/>
            <person name="Fujita N."/>
            <person name="Igarashi Y."/>
        </authorList>
    </citation>
    <scope>NUCLEOTIDE SEQUENCE [LARGE SCALE GENOMIC DNA]</scope>
    <source>
        <strain evidence="2 3">NBRC 110027</strain>
    </source>
</reference>
<comment type="caution">
    <text evidence="2">The sequence shown here is derived from an EMBL/GenBank/DDBJ whole genome shotgun (WGS) entry which is preliminary data.</text>
</comment>